<comment type="catalytic activity">
    <reaction evidence="1">
        <text>ATP + protein L-histidine = ADP + protein N-phospho-L-histidine.</text>
        <dbReference type="EC" id="2.7.13.3"/>
    </reaction>
</comment>
<dbReference type="GO" id="GO:0005524">
    <property type="term" value="F:ATP binding"/>
    <property type="evidence" value="ECO:0007669"/>
    <property type="project" value="UniProtKB-KW"/>
</dbReference>
<evidence type="ECO:0000259" key="16">
    <source>
        <dbReference type="PROSITE" id="PS50885"/>
    </source>
</evidence>
<keyword evidence="12" id="KW-0902">Two-component regulatory system</keyword>
<evidence type="ECO:0000256" key="2">
    <source>
        <dbReference type="ARBA" id="ARBA00004651"/>
    </source>
</evidence>
<dbReference type="PANTHER" id="PTHR45528:SF1">
    <property type="entry name" value="SENSOR HISTIDINE KINASE CPXA"/>
    <property type="match status" value="1"/>
</dbReference>
<dbReference type="GO" id="GO:0000155">
    <property type="term" value="F:phosphorelay sensor kinase activity"/>
    <property type="evidence" value="ECO:0007669"/>
    <property type="project" value="InterPro"/>
</dbReference>
<gene>
    <name evidence="17" type="ORF">D8M05_00090</name>
</gene>
<dbReference type="RefSeq" id="WP_121127525.1">
    <property type="nucleotide sequence ID" value="NZ_JBHUFK010000020.1"/>
</dbReference>
<dbReference type="SMART" id="SM00387">
    <property type="entry name" value="HATPase_c"/>
    <property type="match status" value="1"/>
</dbReference>
<evidence type="ECO:0000256" key="3">
    <source>
        <dbReference type="ARBA" id="ARBA00012438"/>
    </source>
</evidence>
<dbReference type="EMBL" id="RBZO01000001">
    <property type="protein sequence ID" value="RKQ18553.1"/>
    <property type="molecule type" value="Genomic_DNA"/>
</dbReference>
<dbReference type="CDD" id="cd00082">
    <property type="entry name" value="HisKA"/>
    <property type="match status" value="1"/>
</dbReference>
<dbReference type="GO" id="GO:0005886">
    <property type="term" value="C:plasma membrane"/>
    <property type="evidence" value="ECO:0007669"/>
    <property type="project" value="UniProtKB-SubCell"/>
</dbReference>
<evidence type="ECO:0000256" key="13">
    <source>
        <dbReference type="ARBA" id="ARBA00023136"/>
    </source>
</evidence>
<dbReference type="PANTHER" id="PTHR45528">
    <property type="entry name" value="SENSOR HISTIDINE KINASE CPXA"/>
    <property type="match status" value="1"/>
</dbReference>
<evidence type="ECO:0000256" key="1">
    <source>
        <dbReference type="ARBA" id="ARBA00000085"/>
    </source>
</evidence>
<evidence type="ECO:0000259" key="15">
    <source>
        <dbReference type="PROSITE" id="PS50109"/>
    </source>
</evidence>
<accession>A0A494Z7H8</accession>
<dbReference type="AlphaFoldDB" id="A0A494Z7H8"/>
<evidence type="ECO:0000313" key="17">
    <source>
        <dbReference type="EMBL" id="RKQ18553.1"/>
    </source>
</evidence>
<dbReference type="InterPro" id="IPR036097">
    <property type="entry name" value="HisK_dim/P_sf"/>
</dbReference>
<evidence type="ECO:0000256" key="10">
    <source>
        <dbReference type="ARBA" id="ARBA00022840"/>
    </source>
</evidence>
<keyword evidence="8" id="KW-0547">Nucleotide-binding</keyword>
<feature type="transmembrane region" description="Helical" evidence="14">
    <location>
        <begin position="270"/>
        <end position="291"/>
    </location>
</feature>
<dbReference type="EC" id="2.7.13.3" evidence="3"/>
<evidence type="ECO:0000256" key="12">
    <source>
        <dbReference type="ARBA" id="ARBA00023012"/>
    </source>
</evidence>
<dbReference type="SUPFAM" id="SSF47384">
    <property type="entry name" value="Homodimeric domain of signal transducing histidine kinase"/>
    <property type="match status" value="1"/>
</dbReference>
<feature type="transmembrane region" description="Helical" evidence="14">
    <location>
        <begin position="413"/>
        <end position="438"/>
    </location>
</feature>
<evidence type="ECO:0000256" key="9">
    <source>
        <dbReference type="ARBA" id="ARBA00022777"/>
    </source>
</evidence>
<dbReference type="InterPro" id="IPR003661">
    <property type="entry name" value="HisK_dim/P_dom"/>
</dbReference>
<keyword evidence="13 14" id="KW-0472">Membrane</keyword>
<dbReference type="FunFam" id="3.30.565.10:FF:000013">
    <property type="entry name" value="Two-component sensor histidine kinase"/>
    <property type="match status" value="1"/>
</dbReference>
<dbReference type="FunFam" id="1.10.287.130:FF:000008">
    <property type="entry name" value="Two-component sensor histidine kinase"/>
    <property type="match status" value="1"/>
</dbReference>
<keyword evidence="4" id="KW-1003">Cell membrane</keyword>
<evidence type="ECO:0000256" key="11">
    <source>
        <dbReference type="ARBA" id="ARBA00022989"/>
    </source>
</evidence>
<dbReference type="InterPro" id="IPR050398">
    <property type="entry name" value="HssS/ArlS-like"/>
</dbReference>
<comment type="caution">
    <text evidence="17">The sequence shown here is derived from an EMBL/GenBank/DDBJ whole genome shotgun (WGS) entry which is preliminary data.</text>
</comment>
<dbReference type="Gene3D" id="1.10.287.130">
    <property type="match status" value="1"/>
</dbReference>
<feature type="domain" description="HAMP" evidence="16">
    <location>
        <begin position="472"/>
        <end position="517"/>
    </location>
</feature>
<dbReference type="InterPro" id="IPR036890">
    <property type="entry name" value="HATPase_C_sf"/>
</dbReference>
<feature type="domain" description="Histidine kinase" evidence="15">
    <location>
        <begin position="532"/>
        <end position="746"/>
    </location>
</feature>
<evidence type="ECO:0000256" key="5">
    <source>
        <dbReference type="ARBA" id="ARBA00022553"/>
    </source>
</evidence>
<feature type="transmembrane region" description="Helical" evidence="14">
    <location>
        <begin position="444"/>
        <end position="465"/>
    </location>
</feature>
<reference evidence="17 18" key="1">
    <citation type="journal article" date="2015" name="Antonie Van Leeuwenhoek">
        <title>Oceanobacillus bengalensis sp. nov., a bacterium isolated from seawater of the Bay of Bengal.</title>
        <authorList>
            <person name="Yongchang O."/>
            <person name="Xiang W."/>
            <person name="Wang G."/>
        </authorList>
    </citation>
    <scope>NUCLEOTIDE SEQUENCE [LARGE SCALE GENOMIC DNA]</scope>
    <source>
        <strain evidence="17 18">MCCC 1K00260</strain>
    </source>
</reference>
<feature type="transmembrane region" description="Helical" evidence="14">
    <location>
        <begin position="312"/>
        <end position="334"/>
    </location>
</feature>
<proteinExistence type="predicted"/>
<keyword evidence="6" id="KW-0808">Transferase</keyword>
<organism evidence="17 18">
    <name type="scientific">Oceanobacillus bengalensis</name>
    <dbReference type="NCBI Taxonomy" id="1435466"/>
    <lineage>
        <taxon>Bacteria</taxon>
        <taxon>Bacillati</taxon>
        <taxon>Bacillota</taxon>
        <taxon>Bacilli</taxon>
        <taxon>Bacillales</taxon>
        <taxon>Bacillaceae</taxon>
        <taxon>Oceanobacillus</taxon>
    </lineage>
</organism>
<evidence type="ECO:0000256" key="6">
    <source>
        <dbReference type="ARBA" id="ARBA00022679"/>
    </source>
</evidence>
<dbReference type="InterPro" id="IPR003594">
    <property type="entry name" value="HATPase_dom"/>
</dbReference>
<keyword evidence="5" id="KW-0597">Phosphoprotein</keyword>
<dbReference type="OrthoDB" id="368131at2"/>
<feature type="transmembrane region" description="Helical" evidence="14">
    <location>
        <begin position="340"/>
        <end position="373"/>
    </location>
</feature>
<keyword evidence="10" id="KW-0067">ATP-binding</keyword>
<dbReference type="Pfam" id="PF02518">
    <property type="entry name" value="HATPase_c"/>
    <property type="match status" value="1"/>
</dbReference>
<dbReference type="PROSITE" id="PS00553">
    <property type="entry name" value="LAMBDA_PHAGE_CIII"/>
    <property type="match status" value="1"/>
</dbReference>
<keyword evidence="7 14" id="KW-0812">Transmembrane</keyword>
<sequence length="749" mass="85587">MATKWKSSLLIITCTILFTFGLTGLILLTSHGTFYAHKDYFHTSEFLHGDLDEFARNLGTYELNNISLTEAKEAITITEEEIYEHRYRYGDLPEQTDSITQQYEERIRQALDRDDEEAADAYYAERDAKIEDITLNFESDAYVEAKIIKEKEANVEKYYVQKENGRNTFENESDTFQYYFTDSDSGEAYTNLPEENASLEMISDKNMIFVTDFTITPDYMVNYEATGSDAMMDVLYQSDKTLDGKIGISKSLPASNPLMQEYEDYKWEQILFWSVVAISVIALLVSILILKKAKKSRAEVSRWRSHYNKLPIDVRVLLFGLAWLFTFIAMLILSGNFHLIFVYSVANILPLVILMVALVVGVTLTVIQAVFLFDAFKDWGNLVKEWQESLLYRILKILKRVWKKMMDSLKEAFLDQATGIQVMLVFGAIFVLGLAVFLTVIHPIFIIFYILLLGVVGIPLCMTIIRKVGYFNRIVENTNELAAGNLSQDLKVTGKSVFATLASNINLLRQGVKVSQNEQAKSERLKTELITNVSHDLRTPLTSIITYTELLKKQQDTSEEHAAYLEIIDRKSKRLKVLIDDLFEVSKMASGNIELKKEQVDLVQLLQQALAEYDDLIQESSLQFRVINDAPPVHAVIDGQKFWRVFDNLIGNILKYSLANSRVYINLASKDNEAIITFKNVSKYELNDNSEELFERFKRGDVSRNTEGSGLGLAIAQSIVDLHDGSLDIETDGDLFKVTIRLRLLKKER</sequence>
<name>A0A494Z7H8_9BACI</name>
<protein>
    <recommendedName>
        <fullName evidence="3">histidine kinase</fullName>
        <ecNumber evidence="3">2.7.13.3</ecNumber>
    </recommendedName>
</protein>
<dbReference type="SMART" id="SM00388">
    <property type="entry name" value="HisKA"/>
    <property type="match status" value="1"/>
</dbReference>
<dbReference type="Proteomes" id="UP000281813">
    <property type="component" value="Unassembled WGS sequence"/>
</dbReference>
<dbReference type="Pfam" id="PF00512">
    <property type="entry name" value="HisKA"/>
    <property type="match status" value="1"/>
</dbReference>
<dbReference type="InterPro" id="IPR003660">
    <property type="entry name" value="HAMP_dom"/>
</dbReference>
<dbReference type="Gene3D" id="3.30.565.10">
    <property type="entry name" value="Histidine kinase-like ATPase, C-terminal domain"/>
    <property type="match status" value="1"/>
</dbReference>
<evidence type="ECO:0000256" key="8">
    <source>
        <dbReference type="ARBA" id="ARBA00022741"/>
    </source>
</evidence>
<keyword evidence="11 14" id="KW-1133">Transmembrane helix</keyword>
<evidence type="ECO:0000256" key="4">
    <source>
        <dbReference type="ARBA" id="ARBA00022475"/>
    </source>
</evidence>
<keyword evidence="18" id="KW-1185">Reference proteome</keyword>
<comment type="subcellular location">
    <subcellularLocation>
        <location evidence="2">Cell membrane</location>
        <topology evidence="2">Multi-pass membrane protein</topology>
    </subcellularLocation>
</comment>
<evidence type="ECO:0000256" key="14">
    <source>
        <dbReference type="SAM" id="Phobius"/>
    </source>
</evidence>
<dbReference type="InterPro" id="IPR013056">
    <property type="entry name" value="Phage_lambda_CIII"/>
</dbReference>
<evidence type="ECO:0000256" key="7">
    <source>
        <dbReference type="ARBA" id="ARBA00022692"/>
    </source>
</evidence>
<keyword evidence="9 17" id="KW-0418">Kinase</keyword>
<dbReference type="InterPro" id="IPR005467">
    <property type="entry name" value="His_kinase_dom"/>
</dbReference>
<dbReference type="SUPFAM" id="SSF55874">
    <property type="entry name" value="ATPase domain of HSP90 chaperone/DNA topoisomerase II/histidine kinase"/>
    <property type="match status" value="1"/>
</dbReference>
<evidence type="ECO:0000313" key="18">
    <source>
        <dbReference type="Proteomes" id="UP000281813"/>
    </source>
</evidence>
<dbReference type="PROSITE" id="PS50885">
    <property type="entry name" value="HAMP"/>
    <property type="match status" value="1"/>
</dbReference>
<dbReference type="PROSITE" id="PS50109">
    <property type="entry name" value="HIS_KIN"/>
    <property type="match status" value="1"/>
</dbReference>